<evidence type="ECO:0000313" key="2">
    <source>
        <dbReference type="EMBL" id="KAJ8887280.1"/>
    </source>
</evidence>
<protein>
    <submittedName>
        <fullName evidence="2">Uncharacterized protein</fullName>
    </submittedName>
</protein>
<reference evidence="2 3" key="1">
    <citation type="submission" date="2023-02" db="EMBL/GenBank/DDBJ databases">
        <title>LHISI_Scaffold_Assembly.</title>
        <authorList>
            <person name="Stuart O.P."/>
            <person name="Cleave R."/>
            <person name="Magrath M.J.L."/>
            <person name="Mikheyev A.S."/>
        </authorList>
    </citation>
    <scope>NUCLEOTIDE SEQUENCE [LARGE SCALE GENOMIC DNA]</scope>
    <source>
        <strain evidence="2">Daus_M_001</strain>
        <tissue evidence="2">Leg muscle</tissue>
    </source>
</reference>
<dbReference type="Proteomes" id="UP001159363">
    <property type="component" value="Chromosome X"/>
</dbReference>
<keyword evidence="3" id="KW-1185">Reference proteome</keyword>
<dbReference type="EMBL" id="JARBHB010000004">
    <property type="protein sequence ID" value="KAJ8887280.1"/>
    <property type="molecule type" value="Genomic_DNA"/>
</dbReference>
<accession>A0ABQ9HSC0</accession>
<evidence type="ECO:0000256" key="1">
    <source>
        <dbReference type="SAM" id="MobiDB-lite"/>
    </source>
</evidence>
<name>A0ABQ9HSC0_9NEOP</name>
<comment type="caution">
    <text evidence="2">The sequence shown here is derived from an EMBL/GenBank/DDBJ whole genome shotgun (WGS) entry which is preliminary data.</text>
</comment>
<proteinExistence type="predicted"/>
<gene>
    <name evidence="2" type="ORF">PR048_013495</name>
</gene>
<evidence type="ECO:0000313" key="3">
    <source>
        <dbReference type="Proteomes" id="UP001159363"/>
    </source>
</evidence>
<feature type="region of interest" description="Disordered" evidence="1">
    <location>
        <begin position="1"/>
        <end position="31"/>
    </location>
</feature>
<organism evidence="2 3">
    <name type="scientific">Dryococelus australis</name>
    <dbReference type="NCBI Taxonomy" id="614101"/>
    <lineage>
        <taxon>Eukaryota</taxon>
        <taxon>Metazoa</taxon>
        <taxon>Ecdysozoa</taxon>
        <taxon>Arthropoda</taxon>
        <taxon>Hexapoda</taxon>
        <taxon>Insecta</taxon>
        <taxon>Pterygota</taxon>
        <taxon>Neoptera</taxon>
        <taxon>Polyneoptera</taxon>
        <taxon>Phasmatodea</taxon>
        <taxon>Verophasmatodea</taxon>
        <taxon>Anareolatae</taxon>
        <taxon>Phasmatidae</taxon>
        <taxon>Eurycanthinae</taxon>
        <taxon>Dryococelus</taxon>
    </lineage>
</organism>
<sequence length="694" mass="77966">MQNECKSGGNGRSPKKPADQRHRPTRFPHAKIRERPCRALKLGSPSLEASSLTAKPPRPHMQLEALIFFIGCFRKFRNNREQPVDTVTHINLFLTDGSVQQCVKMAAKQRVEMTIKQRLSSEVPTNTKYFLKCVLSFEAPSCVTCDEAKAAAIVSGTPAGRDKLTVQQADKGDECSDNRRDAVTSMYTARDSGYTRRIRNTERHLTIILEDVHVNYNQHVRSGTADGGFLRFHTNGVSTCVANKAERRLVDLPFAIHGSEGWRQHPVLMQSADFIVNSLYQRAGLVGNPVATEKYNSMYRALHVFRAAFETIKNTPAIFNDVLRNMLQRYRACIGTEHASHAGKTILSSCCALSIMGEEFMVGSVVRYEPPPVSRYPVRYQRVNPSLPGSTVHRYSSLSVHTMFSLTEISDRSPPRSSIAYIYNLNIPQCVRKYRISSSSSINLGHNLGQRFSFLNALTWDTGGKDSAMASEDHCEEREGDKGDIVTRIKCAIAAKRKALNWRAVFSSHCISTPGARFRGENVHLKHSATQLKPPCRREPGGTSQTTTQVYVSTFIHSPSTREYVEPKFRLTPLVLERSPGGARTEPAEPRNNRFDTNLQFSYCYELQTTWVSPLFKHYRPVLQSARRSRIALRRANFNTLVSPDIALPGRPRQKVSPPASLAMRRNGEGYWLFAVSVRVGLRIWTAGSNVCLR</sequence>